<proteinExistence type="predicted"/>
<protein>
    <recommendedName>
        <fullName evidence="3">Secretion system C-terminal sorting domain-containing protein</fullName>
    </recommendedName>
</protein>
<dbReference type="KEGG" id="est:DN752_12750"/>
<reference evidence="1 2" key="1">
    <citation type="submission" date="2018-06" db="EMBL/GenBank/DDBJ databases">
        <title>Echinicola strongylocentroti sp. nov., isolated from a sea urchin Strongylocentrotus intermedius.</title>
        <authorList>
            <person name="Bae S.S."/>
        </authorList>
    </citation>
    <scope>NUCLEOTIDE SEQUENCE [LARGE SCALE GENOMIC DNA]</scope>
    <source>
        <strain evidence="1 2">MEBiC08714</strain>
    </source>
</reference>
<evidence type="ECO:0008006" key="3">
    <source>
        <dbReference type="Google" id="ProtNLM"/>
    </source>
</evidence>
<evidence type="ECO:0000313" key="1">
    <source>
        <dbReference type="EMBL" id="AWW30927.1"/>
    </source>
</evidence>
<dbReference type="Proteomes" id="UP000248688">
    <property type="component" value="Chromosome"/>
</dbReference>
<dbReference type="NCBIfam" id="TIGR04183">
    <property type="entry name" value="Por_Secre_tail"/>
    <property type="match status" value="1"/>
</dbReference>
<dbReference type="EMBL" id="CP030041">
    <property type="protein sequence ID" value="AWW30927.1"/>
    <property type="molecule type" value="Genomic_DNA"/>
</dbReference>
<dbReference type="AlphaFoldDB" id="A0A2Z4IJN0"/>
<dbReference type="OrthoDB" id="812447at2"/>
<evidence type="ECO:0000313" key="2">
    <source>
        <dbReference type="Proteomes" id="UP000248688"/>
    </source>
</evidence>
<dbReference type="InterPro" id="IPR013783">
    <property type="entry name" value="Ig-like_fold"/>
</dbReference>
<accession>A0A2Z4IJN0</accession>
<organism evidence="1 2">
    <name type="scientific">Echinicola strongylocentroti</name>
    <dbReference type="NCBI Taxonomy" id="1795355"/>
    <lineage>
        <taxon>Bacteria</taxon>
        <taxon>Pseudomonadati</taxon>
        <taxon>Bacteroidota</taxon>
        <taxon>Cytophagia</taxon>
        <taxon>Cytophagales</taxon>
        <taxon>Cyclobacteriaceae</taxon>
        <taxon>Echinicola</taxon>
    </lineage>
</organism>
<keyword evidence="2" id="KW-1185">Reference proteome</keyword>
<name>A0A2Z4IJN0_9BACT</name>
<sequence length="776" mass="84951">MMLFNFLQPDDYTILANQAGLNPKRIYKILFVIFIVSGIFSTPVHGQEVGAYRTTASGDFDQVAIWEVYDGSSWGTAGRPPENTNDVYVDFGHEVTLSQNENVKSLYLNAEAETGEKLNINGFELSLYGSLNAFSGAAPGSPSGTWNNIDWIGNSEESKLVFRGGSRIAVPDGAWSAFSVRSRYTVVFAPDPGAALTVQEAIKASKIVIASGRVVQEALGGTCSTFSFNNDPAVPGAYGSLIIEANASLESYCNEGIVQRSASVPAQEVTIQDGGTLVLHGSNPEINAATINLMGEVRYAGASGAQEFITSTMTGAQQPVNYHEVTFEGNAEKILPSTLILTGDMTNTGTGNIKANTTSLSIEGQADQEIAGMALLIKDLEVDKPTGKASFDNDLTILDDFMMTAGELDFGGNEMTINVSGSGQYQYLAGQWHDLQALHYRSTPHPLNATNASFPFVDKYEGGTRLLQLEGSNLPGGETLSINYTQLPGVDHDADFFDNDGAWILYQLYSYFSFSGFTAGNSDINIRISADDLVVDDVDDLRIVADHEPAPGSHQSGLDENGIFWARRTVMRNEINNNKFTIGSNRVATVLPIAWLSYQGQASGNNNVLKWEVTTDNQVKGFTIYRSADNVDNFIPIGTIMAKGTTEQDFTYQFTDENPPYYGYCYYKIASLSRGGKEDFTPVFQVRRNPAATEQAIIYPNPHTAGNIHFVIPDKTDRRLHWEILNAQGMVVFSLDGSREQTLQRVKEKLATLQRGIYIIRILGDRENHTLRWIKK</sequence>
<dbReference type="Gene3D" id="2.60.40.10">
    <property type="entry name" value="Immunoglobulins"/>
    <property type="match status" value="1"/>
</dbReference>
<gene>
    <name evidence="1" type="ORF">DN752_12750</name>
</gene>
<dbReference type="InterPro" id="IPR026444">
    <property type="entry name" value="Secre_tail"/>
</dbReference>